<keyword evidence="12 16" id="KW-0799">Topoisomerase</keyword>
<dbReference type="Gene3D" id="3.30.1360.40">
    <property type="match status" value="1"/>
</dbReference>
<keyword evidence="10" id="KW-0067">ATP-binding</keyword>
<dbReference type="EC" id="5.6.2.2" evidence="6"/>
<dbReference type="Gene3D" id="3.30.230.10">
    <property type="match status" value="1"/>
</dbReference>
<evidence type="ECO:0000256" key="5">
    <source>
        <dbReference type="ARBA" id="ARBA00011080"/>
    </source>
</evidence>
<dbReference type="Pfam" id="PF00204">
    <property type="entry name" value="DNA_gyraseB"/>
    <property type="match status" value="1"/>
</dbReference>
<accession>A0A5J6VM38</accession>
<dbReference type="SUPFAM" id="SSF56719">
    <property type="entry name" value="Type II DNA topoisomerase"/>
    <property type="match status" value="1"/>
</dbReference>
<dbReference type="InterPro" id="IPR013760">
    <property type="entry name" value="Topo_IIA-like_dom_sf"/>
</dbReference>
<dbReference type="InterPro" id="IPR013759">
    <property type="entry name" value="Topo_IIA_B_C"/>
</dbReference>
<dbReference type="FunFam" id="3.30.1490.30:FF:000001">
    <property type="entry name" value="DNA topoisomerase 2"/>
    <property type="match status" value="1"/>
</dbReference>
<name>A0A5J6VM38_9VIRU</name>
<evidence type="ECO:0000256" key="15">
    <source>
        <dbReference type="ARBA" id="ARBA00031138"/>
    </source>
</evidence>
<keyword evidence="14 16" id="KW-0413">Isomerase</keyword>
<evidence type="ECO:0000256" key="4">
    <source>
        <dbReference type="ARBA" id="ARBA00001946"/>
    </source>
</evidence>
<evidence type="ECO:0000256" key="16">
    <source>
        <dbReference type="PROSITE-ProRule" id="PRU01384"/>
    </source>
</evidence>
<keyword evidence="9" id="KW-0547">Nucleotide-binding</keyword>
<dbReference type="PRINTS" id="PR00418">
    <property type="entry name" value="TPI2FAMILY"/>
</dbReference>
<dbReference type="InterPro" id="IPR006171">
    <property type="entry name" value="TOPRIM_dom"/>
</dbReference>
<feature type="domain" description="Topo IIA-type catalytic" evidence="19">
    <location>
        <begin position="679"/>
        <end position="1105"/>
    </location>
</feature>
<comment type="cofactor">
    <cofactor evidence="3">
        <name>Mn(2+)</name>
        <dbReference type="ChEBI" id="CHEBI:29035"/>
    </cofactor>
</comment>
<comment type="cofactor">
    <cofactor evidence="4">
        <name>Mg(2+)</name>
        <dbReference type="ChEBI" id="CHEBI:18420"/>
    </cofactor>
</comment>
<dbReference type="GO" id="GO:0005524">
    <property type="term" value="F:ATP binding"/>
    <property type="evidence" value="ECO:0007669"/>
    <property type="project" value="UniProtKB-KW"/>
</dbReference>
<evidence type="ECO:0000256" key="8">
    <source>
        <dbReference type="ARBA" id="ARBA00022723"/>
    </source>
</evidence>
<dbReference type="InterPro" id="IPR018522">
    <property type="entry name" value="TopoIIA_CS"/>
</dbReference>
<dbReference type="GO" id="GO:0046872">
    <property type="term" value="F:metal ion binding"/>
    <property type="evidence" value="ECO:0007669"/>
    <property type="project" value="UniProtKB-KW"/>
</dbReference>
<evidence type="ECO:0000256" key="11">
    <source>
        <dbReference type="ARBA" id="ARBA00022842"/>
    </source>
</evidence>
<dbReference type="GO" id="GO:0000819">
    <property type="term" value="P:sister chromatid segregation"/>
    <property type="evidence" value="ECO:0007669"/>
    <property type="project" value="TreeGrafter"/>
</dbReference>
<dbReference type="GO" id="GO:0003918">
    <property type="term" value="F:DNA topoisomerase type II (double strand cut, ATP-hydrolyzing) activity"/>
    <property type="evidence" value="ECO:0007669"/>
    <property type="project" value="UniProtKB-EC"/>
</dbReference>
<keyword evidence="17" id="KW-0175">Coiled coil</keyword>
<dbReference type="SMART" id="SM00434">
    <property type="entry name" value="TOP4c"/>
    <property type="match status" value="1"/>
</dbReference>
<evidence type="ECO:0000256" key="17">
    <source>
        <dbReference type="SAM" id="Coils"/>
    </source>
</evidence>
<dbReference type="Gene3D" id="1.10.268.10">
    <property type="entry name" value="Topoisomerase, domain 3"/>
    <property type="match status" value="1"/>
</dbReference>
<feature type="active site" description="O-(5'-phospho-DNA)-tyrosine intermediate" evidence="16">
    <location>
        <position position="769"/>
    </location>
</feature>
<dbReference type="SMART" id="SM00433">
    <property type="entry name" value="TOP2c"/>
    <property type="match status" value="1"/>
</dbReference>
<dbReference type="FunFam" id="3.90.199.10:FF:000002">
    <property type="entry name" value="DNA topoisomerase 2"/>
    <property type="match status" value="1"/>
</dbReference>
<dbReference type="InterPro" id="IPR031660">
    <property type="entry name" value="TOPRIM_C"/>
</dbReference>
<dbReference type="PANTHER" id="PTHR10169">
    <property type="entry name" value="DNA TOPOISOMERASE/GYRASE"/>
    <property type="match status" value="1"/>
</dbReference>
<sequence>MDIANKYQKKEEKEHILDNPDTYTGSMDKLDIELYVYDDNTKKIIKKQVKNAIMGLYKLFDEGIVNCRDHSVRLNISGETKHKVGNIQVTITEEGMITFYNDGKGIDVVKHPEHDEWIPEMIFYHLRTGTNFNKNEKKIVGGKNGLGAKLLFIWSTFGSIEIVDNERGLKYRQECRDNLDVISKPKVTKCKTKPYTKITFMPDYHRLGLKGLSDDMKSLFKRRVYDIAAVTDKSIKVKYNNELVEVKTFQNYVDLYIGNKDDTERICESCTHNDKKWEYIVCLSDSEEFQQVSFVNGIYTKDGGKHVDYVLNQIVKKLQAIILKKRKVEVKSSTIKEQIMLFLDCEIVNPSFNSQTKDYMSTPVSKFWSVCSVSNKFCEKIAKLGVLETACQLTNVKENKHAKKTDGNKTKSIRGIPKFMDANYAGTAKSKDCTLILCEGDSAKAGIVSGLSKEDRNFIGVYPMKGKLFNVRGENQKKINDNKEIIEIKQILGLEINKEYKTVEDMNKSLRFGYILFMTDQDLDGIHITGLGVNLFHTLWSSLIKLNKIGFMNTPILKARKQNKELVFYNDAEYETWKEKNDNGKGWKIKYYKGLGTSTSKEFKEYFKDKKIVTFNYTDKCNDHIDMAFNKKRADDRKEWLSEYDRNDRLDNTKEVASYTNYIKKNLIHFSKYDNERSIPNLMDGLKISTRKILYSAFKKKLTSEIKVSQFSGYVSEHSNYHHGEMSLNGAIVNLAQDFVGSNNINLFQPNGQFGTRLLGGADSASERYICTCLSKITRDIFKQEDDMVLDYVDDDGKLVEPRYYAPIIPTILVNGSKGIGTGFSTDIPCYNKDDLICYLMNKLEDKTNTNDLAPYYEGFKGTITKIKGEKNKWLVKGVYEKDLKKQKIMIKELPIGVWTTKYKEYLEKLIHDKKIIKDVQDMSTDKIVDITLTFHKGQLDSLLKCKGDYGCDKLEKILKLYTTLSTNNMNLFTADDKLKHYDDIYEIIDDYYQVRLDLFDKRKQYQIESLTKLSDICNNKVRYINELLNDTLELRRKTKCDIHAMLEKKQYLKVEDKFDYLLHMPMYSVCKEKVDELKKENKELNEQLTYIKNISTEDLWKKELVKLNSTTR</sequence>
<dbReference type="InterPro" id="IPR036890">
    <property type="entry name" value="HATPase_C_sf"/>
</dbReference>
<evidence type="ECO:0000259" key="19">
    <source>
        <dbReference type="PROSITE" id="PS52040"/>
    </source>
</evidence>
<proteinExistence type="inferred from homology"/>
<comment type="cofactor">
    <cofactor evidence="2">
        <name>Ca(2+)</name>
        <dbReference type="ChEBI" id="CHEBI:29108"/>
    </cofactor>
</comment>
<dbReference type="EMBL" id="MN448295">
    <property type="protein sequence ID" value="QFG74968.1"/>
    <property type="molecule type" value="Genomic_DNA"/>
</dbReference>
<dbReference type="GO" id="GO:0003677">
    <property type="term" value="F:DNA binding"/>
    <property type="evidence" value="ECO:0007669"/>
    <property type="project" value="UniProtKB-UniRule"/>
</dbReference>
<evidence type="ECO:0000313" key="20">
    <source>
        <dbReference type="EMBL" id="QFG74968.1"/>
    </source>
</evidence>
<evidence type="ECO:0000259" key="18">
    <source>
        <dbReference type="PROSITE" id="PS50880"/>
    </source>
</evidence>
<dbReference type="SUPFAM" id="SSF55874">
    <property type="entry name" value="ATPase domain of HSP90 chaperone/DNA topoisomerase II/histidine kinase"/>
    <property type="match status" value="1"/>
</dbReference>
<dbReference type="PANTHER" id="PTHR10169:SF38">
    <property type="entry name" value="DNA TOPOISOMERASE 2"/>
    <property type="match status" value="1"/>
</dbReference>
<evidence type="ECO:0000256" key="12">
    <source>
        <dbReference type="ARBA" id="ARBA00023029"/>
    </source>
</evidence>
<evidence type="ECO:0000256" key="6">
    <source>
        <dbReference type="ARBA" id="ARBA00012895"/>
    </source>
</evidence>
<dbReference type="InterPro" id="IPR020568">
    <property type="entry name" value="Ribosomal_Su5_D2-typ_SF"/>
</dbReference>
<dbReference type="GO" id="GO:0006265">
    <property type="term" value="P:DNA topological change"/>
    <property type="evidence" value="ECO:0007669"/>
    <property type="project" value="UniProtKB-UniRule"/>
</dbReference>
<dbReference type="Gene3D" id="3.30.565.10">
    <property type="entry name" value="Histidine kinase-like ATPase, C-terminal domain"/>
    <property type="match status" value="1"/>
</dbReference>
<organism evidence="20">
    <name type="scientific">Megaviridae environmental sample</name>
    <dbReference type="NCBI Taxonomy" id="1737588"/>
    <lineage>
        <taxon>Viruses</taxon>
        <taxon>Varidnaviria</taxon>
        <taxon>Bamfordvirae</taxon>
        <taxon>Nucleocytoviricota</taxon>
        <taxon>Megaviricetes</taxon>
        <taxon>Imitervirales</taxon>
        <taxon>Mimiviridae</taxon>
        <taxon>environmental samples</taxon>
    </lineage>
</organism>
<dbReference type="Gene3D" id="3.40.50.670">
    <property type="match status" value="1"/>
</dbReference>
<evidence type="ECO:0000256" key="13">
    <source>
        <dbReference type="ARBA" id="ARBA00023125"/>
    </source>
</evidence>
<keyword evidence="8" id="KW-0479">Metal-binding</keyword>
<dbReference type="PROSITE" id="PS00177">
    <property type="entry name" value="TOPOISOMERASE_II"/>
    <property type="match status" value="1"/>
</dbReference>
<comment type="catalytic activity">
    <reaction evidence="1 16">
        <text>ATP-dependent breakage, passage and rejoining of double-stranded DNA.</text>
        <dbReference type="EC" id="5.6.2.2"/>
    </reaction>
</comment>
<dbReference type="Pfam" id="PF01751">
    <property type="entry name" value="Toprim"/>
    <property type="match status" value="1"/>
</dbReference>
<dbReference type="InterPro" id="IPR013757">
    <property type="entry name" value="Topo_IIA_A_a_sf"/>
</dbReference>
<dbReference type="Gene3D" id="3.30.1490.30">
    <property type="match status" value="1"/>
</dbReference>
<dbReference type="PROSITE" id="PS50880">
    <property type="entry name" value="TOPRIM"/>
    <property type="match status" value="1"/>
</dbReference>
<dbReference type="Pfam" id="PF00521">
    <property type="entry name" value="DNA_topoisoIV"/>
    <property type="match status" value="1"/>
</dbReference>
<feature type="coiled-coil region" evidence="17">
    <location>
        <begin position="1068"/>
        <end position="1095"/>
    </location>
</feature>
<keyword evidence="13 16" id="KW-0238">DNA-binding</keyword>
<feature type="domain" description="Toprim" evidence="18">
    <location>
        <begin position="433"/>
        <end position="554"/>
    </location>
</feature>
<evidence type="ECO:0000256" key="9">
    <source>
        <dbReference type="ARBA" id="ARBA00022741"/>
    </source>
</evidence>
<evidence type="ECO:0000256" key="10">
    <source>
        <dbReference type="ARBA" id="ARBA00022840"/>
    </source>
</evidence>
<evidence type="ECO:0000256" key="3">
    <source>
        <dbReference type="ARBA" id="ARBA00001936"/>
    </source>
</evidence>
<dbReference type="PROSITE" id="PS52040">
    <property type="entry name" value="TOPO_IIA"/>
    <property type="match status" value="1"/>
</dbReference>
<dbReference type="FunFam" id="3.40.50.670:FF:000001">
    <property type="entry name" value="DNA topoisomerase 2"/>
    <property type="match status" value="1"/>
</dbReference>
<dbReference type="Gene3D" id="3.90.199.10">
    <property type="entry name" value="Topoisomerase II, domain 5"/>
    <property type="match status" value="1"/>
</dbReference>
<dbReference type="Pfam" id="PF16898">
    <property type="entry name" value="TOPRIM_C"/>
    <property type="match status" value="1"/>
</dbReference>
<dbReference type="InterPro" id="IPR001241">
    <property type="entry name" value="Topo_IIA"/>
</dbReference>
<dbReference type="InterPro" id="IPR002205">
    <property type="entry name" value="Topo_IIA_dom_A"/>
</dbReference>
<comment type="similarity">
    <text evidence="5">Belongs to the type II topoisomerase family.</text>
</comment>
<reference evidence="20" key="1">
    <citation type="journal article" date="2019" name="Philos. Trans. R. Soc. Lond., B, Biol. Sci.">
        <title>Targeted metagenomic recovery of four divergent viruses reveals shared and distinctive characteristics of giant viruses of marine eukaryotes.</title>
        <authorList>
            <person name="Needham D.M."/>
            <person name="Poirier C."/>
            <person name="Hehenberger E."/>
            <person name="Jimenez V."/>
            <person name="Swalwell J.E."/>
            <person name="Santoro A.E."/>
            <person name="Worden A.Z."/>
        </authorList>
    </citation>
    <scope>NUCLEOTIDE SEQUENCE</scope>
    <source>
        <strain evidence="20">OPacV-421</strain>
    </source>
</reference>
<dbReference type="PRINTS" id="PR01158">
    <property type="entry name" value="TOPISMRASEII"/>
</dbReference>
<keyword evidence="11" id="KW-0460">Magnesium</keyword>
<evidence type="ECO:0000256" key="1">
    <source>
        <dbReference type="ARBA" id="ARBA00000185"/>
    </source>
</evidence>
<dbReference type="InterPro" id="IPR014721">
    <property type="entry name" value="Ribsml_uS5_D2-typ_fold_subgr"/>
</dbReference>
<dbReference type="InterPro" id="IPR050634">
    <property type="entry name" value="DNA_Topoisomerase_II"/>
</dbReference>
<evidence type="ECO:0000256" key="14">
    <source>
        <dbReference type="ARBA" id="ARBA00023235"/>
    </source>
</evidence>
<dbReference type="InterPro" id="IPR013506">
    <property type="entry name" value="Topo_IIA_bsu_dom2"/>
</dbReference>
<protein>
    <recommendedName>
        <fullName evidence="7">DNA topoisomerase 2</fullName>
        <ecNumber evidence="6">5.6.2.2</ecNumber>
    </recommendedName>
    <alternativeName>
        <fullName evidence="15">DNA topoisomerase II</fullName>
    </alternativeName>
</protein>
<dbReference type="InterPro" id="IPR001154">
    <property type="entry name" value="TopoII_euk"/>
</dbReference>
<evidence type="ECO:0000256" key="7">
    <source>
        <dbReference type="ARBA" id="ARBA00019635"/>
    </source>
</evidence>
<dbReference type="InterPro" id="IPR013758">
    <property type="entry name" value="Topo_IIA_A/C_ab"/>
</dbReference>
<evidence type="ECO:0000256" key="2">
    <source>
        <dbReference type="ARBA" id="ARBA00001913"/>
    </source>
</evidence>
<dbReference type="SUPFAM" id="SSF54211">
    <property type="entry name" value="Ribosomal protein S5 domain 2-like"/>
    <property type="match status" value="1"/>
</dbReference>